<proteinExistence type="predicted"/>
<name>A0A3R9L2F3_STRCR</name>
<evidence type="ECO:0000313" key="5">
    <source>
        <dbReference type="Proteomes" id="UP000270868"/>
    </source>
</evidence>
<feature type="domain" description="SHIRT" evidence="3">
    <location>
        <begin position="132"/>
        <end position="215"/>
    </location>
</feature>
<dbReference type="EMBL" id="RJPS01000007">
    <property type="protein sequence ID" value="RSJ89317.1"/>
    <property type="molecule type" value="Genomic_DNA"/>
</dbReference>
<organism evidence="4 5">
    <name type="scientific">Streptococcus cristatus</name>
    <dbReference type="NCBI Taxonomy" id="45634"/>
    <lineage>
        <taxon>Bacteria</taxon>
        <taxon>Bacillati</taxon>
        <taxon>Bacillota</taxon>
        <taxon>Bacilli</taxon>
        <taxon>Lactobacillales</taxon>
        <taxon>Streptococcaceae</taxon>
        <taxon>Streptococcus</taxon>
    </lineage>
</organism>
<evidence type="ECO:0000256" key="1">
    <source>
        <dbReference type="SAM" id="MobiDB-lite"/>
    </source>
</evidence>
<feature type="domain" description="Rib" evidence="2">
    <location>
        <begin position="221"/>
        <end position="296"/>
    </location>
</feature>
<feature type="domain" description="SHIRT" evidence="3">
    <location>
        <begin position="48"/>
        <end position="130"/>
    </location>
</feature>
<feature type="domain" description="SHIRT" evidence="3">
    <location>
        <begin position="13"/>
        <end position="44"/>
    </location>
</feature>
<dbReference type="Proteomes" id="UP000270868">
    <property type="component" value="Unassembled WGS sequence"/>
</dbReference>
<dbReference type="InterPro" id="IPR059115">
    <property type="entry name" value="Rib"/>
</dbReference>
<dbReference type="InterPro" id="IPR041030">
    <property type="entry name" value="SHIRT"/>
</dbReference>
<evidence type="ECO:0000313" key="4">
    <source>
        <dbReference type="EMBL" id="RSJ89317.1"/>
    </source>
</evidence>
<dbReference type="NCBIfam" id="TIGR02331">
    <property type="entry name" value="rib_alpha"/>
    <property type="match status" value="1"/>
</dbReference>
<feature type="compositionally biased region" description="Polar residues" evidence="1">
    <location>
        <begin position="465"/>
        <end position="476"/>
    </location>
</feature>
<dbReference type="Pfam" id="PF18655">
    <property type="entry name" value="SHIRT"/>
    <property type="match status" value="4"/>
</dbReference>
<accession>A0A3R9L2F3</accession>
<feature type="domain" description="SHIRT" evidence="3">
    <location>
        <begin position="303"/>
        <end position="384"/>
    </location>
</feature>
<evidence type="ECO:0000259" key="2">
    <source>
        <dbReference type="Pfam" id="PF08428"/>
    </source>
</evidence>
<protein>
    <submittedName>
        <fullName evidence="4">Rib/alpha-like repeat protein</fullName>
    </submittedName>
</protein>
<dbReference type="NCBIfam" id="TIGR01167">
    <property type="entry name" value="LPXTG_anchor"/>
    <property type="match status" value="1"/>
</dbReference>
<evidence type="ECO:0000259" key="3">
    <source>
        <dbReference type="Pfam" id="PF18655"/>
    </source>
</evidence>
<dbReference type="InterPro" id="IPR012706">
    <property type="entry name" value="Rib_alpha_Esp_rpt"/>
</dbReference>
<feature type="compositionally biased region" description="Pro residues" evidence="1">
    <location>
        <begin position="390"/>
        <end position="420"/>
    </location>
</feature>
<feature type="compositionally biased region" description="Basic and acidic residues" evidence="1">
    <location>
        <begin position="425"/>
        <end position="445"/>
    </location>
</feature>
<reference evidence="4 5" key="1">
    <citation type="submission" date="2018-11" db="EMBL/GenBank/DDBJ databases">
        <title>Species Designations Belie Phenotypic and Genotypic Heterogeneity in Oral Streptococci.</title>
        <authorList>
            <person name="Velsko I."/>
        </authorList>
    </citation>
    <scope>NUCLEOTIDE SEQUENCE [LARGE SCALE GENOMIC DNA]</scope>
    <source>
        <strain evidence="4 5">A52</strain>
    </source>
</reference>
<dbReference type="Pfam" id="PF08428">
    <property type="entry name" value="Rib"/>
    <property type="match status" value="1"/>
</dbReference>
<comment type="caution">
    <text evidence="4">The sequence shown here is derived from an EMBL/GenBank/DDBJ whole genome shotgun (WGS) entry which is preliminary data.</text>
</comment>
<gene>
    <name evidence="4" type="ORF">D8792_07230</name>
</gene>
<sequence length="505" mass="53949">MAKQPIQTTYTDAVNDGIWTFKRYIPAGAVVNQADVTFVGQWEFRANKYQASYRFESETAGKALPAEITDWTPSDSATYVNGASVSAKQPAQATYTDTVNDGTWTFKGYDATSTVVNKANVEFVGKWAFEAKKYQATYRFESETAGKALPAAIAALAPSDSATYENGNTVSAKQPAQATYTDSVNDGTWTFKGYDAASAVVNKADVEFVGKWEFKANPTNAETYTPQVTEETIKVGETPDLTDNVTNLPSLPAGTKVVDITPAGQIDTTKPGTYSGTVRVDYPDGSSTEVPVPVNVLPAPVIETYKVTYRFESATVDNNLPAEVLSLLPQSGTYTTSSSAAIAFVPETPMPVEVAAANGTWKFVGYKKVEEETSLTFIGKWAFEAKQAPSPQPKPEPQPEPAPQPQPVPKPEPQPSPVTPVTPEVKPDQETDDKAQTDQLVKPESKPVPNAKPAVPTPAGDKTKQATLPNTGSTAPVSIAGATTSALLAGLGFMILGHKRKDDEA</sequence>
<dbReference type="AlphaFoldDB" id="A0A3R9L2F3"/>
<feature type="region of interest" description="Disordered" evidence="1">
    <location>
        <begin position="386"/>
        <end position="477"/>
    </location>
</feature>